<evidence type="ECO:0000256" key="2">
    <source>
        <dbReference type="ARBA" id="ARBA00022450"/>
    </source>
</evidence>
<dbReference type="Pfam" id="PF13193">
    <property type="entry name" value="AMP-binding_C"/>
    <property type="match status" value="2"/>
</dbReference>
<proteinExistence type="predicted"/>
<dbReference type="SUPFAM" id="SSF53474">
    <property type="entry name" value="alpha/beta-Hydrolases"/>
    <property type="match status" value="1"/>
</dbReference>
<name>A0A7H8XEU8_9ACTN</name>
<feature type="region of interest" description="Disordered" evidence="4">
    <location>
        <begin position="211"/>
        <end position="259"/>
    </location>
</feature>
<dbReference type="Gene3D" id="3.30.559.10">
    <property type="entry name" value="Chloramphenicol acetyltransferase-like domain"/>
    <property type="match status" value="2"/>
</dbReference>
<dbReference type="Proteomes" id="UP000509335">
    <property type="component" value="Chromosome"/>
</dbReference>
<evidence type="ECO:0000256" key="1">
    <source>
        <dbReference type="ARBA" id="ARBA00001957"/>
    </source>
</evidence>
<dbReference type="SUPFAM" id="SSF52777">
    <property type="entry name" value="CoA-dependent acyltransferases"/>
    <property type="match status" value="4"/>
</dbReference>
<dbReference type="Pfam" id="PF00501">
    <property type="entry name" value="AMP-binding"/>
    <property type="match status" value="2"/>
</dbReference>
<comment type="cofactor">
    <cofactor evidence="1">
        <name>pantetheine 4'-phosphate</name>
        <dbReference type="ChEBI" id="CHEBI:47942"/>
    </cofactor>
</comment>
<feature type="domain" description="Carrier" evidence="5">
    <location>
        <begin position="1023"/>
        <end position="1097"/>
    </location>
</feature>
<dbReference type="EMBL" id="CP058322">
    <property type="protein sequence ID" value="QLD23573.1"/>
    <property type="molecule type" value="Genomic_DNA"/>
</dbReference>
<sequence>MRNVDRAPLTTVQADIWVAGRLCPELPQFNVGGYLRFTGPLDLDLMRTCMKRAVLRNDALRLRFEEENGEPYQWVEDEPPVIATIDFSEDADPRAACHSWMARSFDRPFPLRRSRMYESALLVESESVSYAYLNAHHLVTDGWGGRLLLRQASEDYARLLSNGAGAGEPPSSSYLAVARARAERPRPAPGEADREHYRAALAGVAPALFPRRATGGPAGDGPVDGAATGDSPIDSAATGDSHPAGAGGPAGVRPAAGGRHSFPIDRALVDRITARGESPFTVVASILATYLARIHRTDRVVLGVPVLNRRTHVERRTVGHFANELPLPVRVDGARPLADLAAEVQTTLRALWAHQGVSRGDLLRGVALPDGGRQLYDVTLSWMRWPRPEPIPGVEQQTMARSRLHDGHALAVLVNDFDDGPLTVDLDYAPDVFDADFPIEALGRHVVTLLRNALDEPDRPLARTPMLPPVERDRLTRGLNDTRADLPDDLTVHGLFARQAARTPDRTALVVDGTDETVSYADLDARANQVARALRDAGIGRGDRVAVLADRGPGLLTAILGTLKAGGAYVAVEPDHPPARLRHLLTDSGARVLVVTGDTPPPPVGPGVAVCHLKAMTDRPTAPLEPVADGADLAYVCYTSGSTGRPKGVLIEHRSVVNRLAWMQRRYPLTGDDVLVQKTPVSFDVSVWELFWWALAGARLVLPEPEVRRDPAVLLRTVARQGVSVVHFVPSMLGPFLDLLADDPAARADAAGLRLVFASGEELPPRHVDRFHRLLPAGPPAPRLVNLYGPTEATVDVSHFECRPDPAGRTARVPIGRPIDNIQLYVLGPGDEPQPVGAPGELCIAGIGVARGYLDRPELTAQRFGVDPVTGGRLYRTGDLARWLADGTVEYLGRLDDQVKIRGNRVEPGEVQHALAAVPGVREAVVVARTDPARGTHLVGYYRADADLDPAWLRAQLLHGLPDYLVPALFHRLDRIPLTAHGKLDQAALPDPAAGSATDPAVGPVDGGPPAGAARADAGTGPGPRDEVERTLAAIWARVLGVPSVGIHQDWFAVGGDSILALRVGAEAARHGLHVTVADLVARPTVAALAAHARAAASPAGGQDAPPEPFGLVSHLDRAALGDAQDAFPATRLQLGLLFHGSEREDATAYHDVFRYSLRLPWDEVAFRAAHARLLDRHPVLRSSFDLGGCSEPLQVVHARVTGGLDVADLRDLDAAAADDEVLAHMRQRRRHRYAFDRAPLHLMRVHLLPSGAVDLVFSFHHVLLDGWSVATVVGDLLRTYLRLVGVDIDPPRAAALPSPAAYVVEERRAVDSAATRDFWRARLDGAELTQIEGCRQYEPPGDEGTIIRHVPLPDDLQDRVRGFAAAHGLPVKSVLLAAHCLLLRLYSGAADVTTGLVTHGRPDRPGAELVAGLFLNTVPLRVTPGARTWLELVRQVHGQERECHPHRRYPLHAIVGDRGGEPVFETAFNYVHMHVLTPLLELTEVELLGFDTWEETNFTLLVNVFVSPADRRVSLRVDADGRTLTPAQTDLLIDAYLRILARIVADPQGEPDFGFLAAAPQPAGPPLETPGDVGRRLAAHARNTPDAVAVTFDAPPADAANSAGPPSTAASDGPAAPGGPPQRWTYARLDEMVDRIAVGLLRAGVRPGHLVGIALDRSPEMIAAIYGIARAGAACVPLDVTYPAERIAAMVEQARPARIVTHRRHRGLVGDPATVLDVADLVADPATGGVVADPATGGIVAGPAVTDEAVALPQVTADDLLYVLFTSGSTGVPKGVAMTHGALDNYQAWQIRAASAAVGGTTLQYAPLSFDVSFQEILTTISAGGTLRIIDEDLRRDVPALLRLLDREAVARIFLPYVALQQLAEAAELLGIHPRALRVVISSGEQLRVTAEIRRFLAALPAGAVLENQYGPTETHLVTAYPMTGDPARWPNLPPIGPAIDGVEMHLLDERMRPVPTGVTGELYYGGIQVTRGYHGRPGLTAERCVPNPFGPPGSRLYRTGDLARFLPNGDLIWVARTDTQTKIRGFRVEPLEVEMAVMELAADYPGIREAAVVARRREGVDSYLAAFLVGDPDAVDLADVRGRLRATLPEHLVPARWQWLPAMPLTPSGKRNDRALRELPLDLAEAPRVAPRDRYERVVADIAADLLHLPAVGAHDNLFELGGTSLTAMRLVVMLEKRFGVAVPVSAFVATPTVAGVAALLRSGGADLTFDPLVPIRARGDQRPLFLVHPLGGNVLCYVPLARHLGADQPLYALQAAGVDAGTEPLRTVPELAAAYLDAIRRIQPDGPYVIGGWSFGGVVAFEMARQLRDSGARVDRLILLDPIARRPGDPVPVADDVLLDWFFWELMRLGHDGPPARGVPAELTTPEAKLDFIASRAGESGVLRPGSTRGSVRRLFAVFRANWEAIISYRPEVVDQDITLLRAADPLPAVLKPMHDLAGTLHLDPRNGWGELTTGRVDVIDVPGDHLVLMDEPYVAEVGRRITGLLAGDAPARRPVGDAR</sequence>
<dbReference type="PROSITE" id="PS00012">
    <property type="entry name" value="PHOSPHOPANTETHEINE"/>
    <property type="match status" value="1"/>
</dbReference>
<dbReference type="Pfam" id="PF00550">
    <property type="entry name" value="PP-binding"/>
    <property type="match status" value="2"/>
</dbReference>
<dbReference type="InterPro" id="IPR029058">
    <property type="entry name" value="AB_hydrolase_fold"/>
</dbReference>
<dbReference type="InterPro" id="IPR045851">
    <property type="entry name" value="AMP-bd_C_sf"/>
</dbReference>
<dbReference type="InterPro" id="IPR020802">
    <property type="entry name" value="TesA-like"/>
</dbReference>
<dbReference type="FunFam" id="3.40.50.980:FF:000001">
    <property type="entry name" value="Non-ribosomal peptide synthetase"/>
    <property type="match status" value="1"/>
</dbReference>
<dbReference type="FunFam" id="3.40.50.12780:FF:000012">
    <property type="entry name" value="Non-ribosomal peptide synthetase"/>
    <property type="match status" value="1"/>
</dbReference>
<dbReference type="GO" id="GO:0008610">
    <property type="term" value="P:lipid biosynthetic process"/>
    <property type="evidence" value="ECO:0007669"/>
    <property type="project" value="UniProtKB-ARBA"/>
</dbReference>
<feature type="compositionally biased region" description="Low complexity" evidence="4">
    <location>
        <begin position="220"/>
        <end position="230"/>
    </location>
</feature>
<dbReference type="InterPro" id="IPR042099">
    <property type="entry name" value="ANL_N_sf"/>
</dbReference>
<dbReference type="SUPFAM" id="SSF47336">
    <property type="entry name" value="ACP-like"/>
    <property type="match status" value="2"/>
</dbReference>
<dbReference type="GO" id="GO:0005829">
    <property type="term" value="C:cytosol"/>
    <property type="evidence" value="ECO:0007669"/>
    <property type="project" value="TreeGrafter"/>
</dbReference>
<dbReference type="PANTHER" id="PTHR45527">
    <property type="entry name" value="NONRIBOSOMAL PEPTIDE SYNTHETASE"/>
    <property type="match status" value="1"/>
</dbReference>
<dbReference type="PROSITE" id="PS50075">
    <property type="entry name" value="CARRIER"/>
    <property type="match status" value="2"/>
</dbReference>
<organism evidence="6 7">
    <name type="scientific">Micromonospora carbonacea</name>
    <dbReference type="NCBI Taxonomy" id="47853"/>
    <lineage>
        <taxon>Bacteria</taxon>
        <taxon>Bacillati</taxon>
        <taxon>Actinomycetota</taxon>
        <taxon>Actinomycetes</taxon>
        <taxon>Micromonosporales</taxon>
        <taxon>Micromonosporaceae</taxon>
        <taxon>Micromonospora</taxon>
    </lineage>
</organism>
<dbReference type="PROSITE" id="PS00455">
    <property type="entry name" value="AMP_BINDING"/>
    <property type="match status" value="2"/>
</dbReference>
<dbReference type="Pfam" id="PF00975">
    <property type="entry name" value="Thioesterase"/>
    <property type="match status" value="1"/>
</dbReference>
<protein>
    <submittedName>
        <fullName evidence="6">Amino acid adenylation domain-containing protein</fullName>
    </submittedName>
</protein>
<dbReference type="GO" id="GO:0003824">
    <property type="term" value="F:catalytic activity"/>
    <property type="evidence" value="ECO:0007669"/>
    <property type="project" value="InterPro"/>
</dbReference>
<dbReference type="Gene3D" id="3.40.50.12780">
    <property type="entry name" value="N-terminal domain of ligase-like"/>
    <property type="match status" value="1"/>
</dbReference>
<dbReference type="InterPro" id="IPR010071">
    <property type="entry name" value="AA_adenyl_dom"/>
</dbReference>
<dbReference type="InterPro" id="IPR006162">
    <property type="entry name" value="Ppantetheine_attach_site"/>
</dbReference>
<evidence type="ECO:0000256" key="3">
    <source>
        <dbReference type="ARBA" id="ARBA00022553"/>
    </source>
</evidence>
<dbReference type="Gene3D" id="1.10.1200.10">
    <property type="entry name" value="ACP-like"/>
    <property type="match status" value="2"/>
</dbReference>
<dbReference type="InterPro" id="IPR001031">
    <property type="entry name" value="Thioesterase"/>
</dbReference>
<feature type="compositionally biased region" description="Low complexity" evidence="4">
    <location>
        <begin position="1603"/>
        <end position="1616"/>
    </location>
</feature>
<dbReference type="PANTHER" id="PTHR45527:SF14">
    <property type="entry name" value="PLIPASTATIN SYNTHASE SUBUNIT B"/>
    <property type="match status" value="1"/>
</dbReference>
<dbReference type="GO" id="GO:0043041">
    <property type="term" value="P:amino acid activation for nonribosomal peptide biosynthetic process"/>
    <property type="evidence" value="ECO:0007669"/>
    <property type="project" value="TreeGrafter"/>
</dbReference>
<dbReference type="InterPro" id="IPR036736">
    <property type="entry name" value="ACP-like_sf"/>
</dbReference>
<dbReference type="InterPro" id="IPR020845">
    <property type="entry name" value="AMP-binding_CS"/>
</dbReference>
<dbReference type="SMART" id="SM00823">
    <property type="entry name" value="PKS_PP"/>
    <property type="match status" value="2"/>
</dbReference>
<dbReference type="Gene3D" id="3.30.559.30">
    <property type="entry name" value="Nonribosomal peptide synthetase, condensation domain"/>
    <property type="match status" value="2"/>
</dbReference>
<dbReference type="InterPro" id="IPR001242">
    <property type="entry name" value="Condensation_dom"/>
</dbReference>
<dbReference type="Gene3D" id="3.30.300.30">
    <property type="match status" value="2"/>
</dbReference>
<dbReference type="InterPro" id="IPR023213">
    <property type="entry name" value="CAT-like_dom_sf"/>
</dbReference>
<gene>
    <name evidence="6" type="ORF">HXZ27_04555</name>
</gene>
<dbReference type="InterPro" id="IPR020806">
    <property type="entry name" value="PKS_PP-bd"/>
</dbReference>
<dbReference type="GO" id="GO:0044550">
    <property type="term" value="P:secondary metabolite biosynthetic process"/>
    <property type="evidence" value="ECO:0007669"/>
    <property type="project" value="TreeGrafter"/>
</dbReference>
<keyword evidence="3" id="KW-0597">Phosphoprotein</keyword>
<dbReference type="Gene3D" id="2.30.38.10">
    <property type="entry name" value="Luciferase, Domain 3"/>
    <property type="match status" value="1"/>
</dbReference>
<dbReference type="CDD" id="cd05930">
    <property type="entry name" value="A_NRPS"/>
    <property type="match status" value="1"/>
</dbReference>
<evidence type="ECO:0000256" key="4">
    <source>
        <dbReference type="SAM" id="MobiDB-lite"/>
    </source>
</evidence>
<dbReference type="Gene3D" id="3.40.50.980">
    <property type="match status" value="2"/>
</dbReference>
<dbReference type="Gene3D" id="3.40.50.1820">
    <property type="entry name" value="alpha/beta hydrolase"/>
    <property type="match status" value="1"/>
</dbReference>
<dbReference type="InterPro" id="IPR000873">
    <property type="entry name" value="AMP-dep_synth/lig_dom"/>
</dbReference>
<evidence type="ECO:0000259" key="5">
    <source>
        <dbReference type="PROSITE" id="PS50075"/>
    </source>
</evidence>
<accession>A0A7H8XEU8</accession>
<feature type="compositionally biased region" description="Basic and acidic residues" evidence="4">
    <location>
        <begin position="180"/>
        <end position="193"/>
    </location>
</feature>
<dbReference type="InterPro" id="IPR025110">
    <property type="entry name" value="AMP-bd_C"/>
</dbReference>
<feature type="domain" description="Carrier" evidence="5">
    <location>
        <begin position="2132"/>
        <end position="2207"/>
    </location>
</feature>
<feature type="region of interest" description="Disordered" evidence="4">
    <location>
        <begin position="987"/>
        <end position="1026"/>
    </location>
</feature>
<dbReference type="Pfam" id="PF00668">
    <property type="entry name" value="Condensation"/>
    <property type="match status" value="3"/>
</dbReference>
<evidence type="ECO:0000313" key="7">
    <source>
        <dbReference type="Proteomes" id="UP000509335"/>
    </source>
</evidence>
<evidence type="ECO:0000313" key="6">
    <source>
        <dbReference type="EMBL" id="QLD23573.1"/>
    </source>
</evidence>
<dbReference type="SUPFAM" id="SSF56801">
    <property type="entry name" value="Acetyl-CoA synthetase-like"/>
    <property type="match status" value="2"/>
</dbReference>
<feature type="region of interest" description="Disordered" evidence="4">
    <location>
        <begin position="162"/>
        <end position="193"/>
    </location>
</feature>
<dbReference type="FunFam" id="3.40.50.980:FF:000002">
    <property type="entry name" value="Enterobactin synthetase component F"/>
    <property type="match status" value="1"/>
</dbReference>
<dbReference type="NCBIfam" id="TIGR01733">
    <property type="entry name" value="AA-adenyl-dom"/>
    <property type="match status" value="2"/>
</dbReference>
<dbReference type="KEGG" id="mcab:HXZ27_04555"/>
<dbReference type="InterPro" id="IPR009081">
    <property type="entry name" value="PP-bd_ACP"/>
</dbReference>
<dbReference type="FunFam" id="1.10.1200.10:FF:000005">
    <property type="entry name" value="Nonribosomal peptide synthetase 1"/>
    <property type="match status" value="1"/>
</dbReference>
<dbReference type="SMART" id="SM00824">
    <property type="entry name" value="PKS_TE"/>
    <property type="match status" value="1"/>
</dbReference>
<feature type="region of interest" description="Disordered" evidence="4">
    <location>
        <begin position="1596"/>
        <end position="1623"/>
    </location>
</feature>
<dbReference type="GO" id="GO:0031177">
    <property type="term" value="F:phosphopantetheine binding"/>
    <property type="evidence" value="ECO:0007669"/>
    <property type="project" value="InterPro"/>
</dbReference>
<reference evidence="6 7" key="1">
    <citation type="submission" date="2020-07" db="EMBL/GenBank/DDBJ databases">
        <title>A bifunctional nitrone conjugated secondary metabolite targeting the ribosome.</title>
        <authorList>
            <person name="Limbrick E.M."/>
            <person name="Graf M."/>
            <person name="Derewacz D.K."/>
            <person name="Nguyen F."/>
            <person name="Spraggins J.M."/>
            <person name="Wieland M."/>
            <person name="Ynigez-Gutierrez A.E."/>
            <person name="Reisman B.J."/>
            <person name="Zinshteyn B."/>
            <person name="McCulloch K."/>
            <person name="Iverson T.M."/>
            <person name="Green R."/>
            <person name="Wilson D.N."/>
            <person name="Bachmann B.O."/>
        </authorList>
    </citation>
    <scope>NUCLEOTIDE SEQUENCE [LARGE SCALE GENOMIC DNA]</scope>
    <source>
        <strain evidence="7">aurantiaca</strain>
    </source>
</reference>
<dbReference type="FunFam" id="2.30.38.10:FF:000001">
    <property type="entry name" value="Non-ribosomal peptide synthetase PvdI"/>
    <property type="match status" value="1"/>
</dbReference>
<keyword evidence="2" id="KW-0596">Phosphopantetheine</keyword>